<evidence type="ECO:0000313" key="2">
    <source>
        <dbReference type="Proteomes" id="UP000254193"/>
    </source>
</evidence>
<protein>
    <submittedName>
        <fullName evidence="1">Ring dioxygenase subunit beta</fullName>
    </submittedName>
</protein>
<name>A0A378VJ77_NEILA</name>
<dbReference type="EMBL" id="UGRO01000002">
    <property type="protein sequence ID" value="SUA16824.1"/>
    <property type="molecule type" value="Genomic_DNA"/>
</dbReference>
<sequence>MTRCRLKPFQTAFPDFHIRTVMTELKQLIQTESVPVIEETLDFLLYECSIDDAPTAQEIAVWRDILAARGGKFLRLSEICQTWLDEETA</sequence>
<keyword evidence="2" id="KW-1185">Reference proteome</keyword>
<keyword evidence="1" id="KW-0223">Dioxygenase</keyword>
<accession>A0A378VJ77</accession>
<dbReference type="AlphaFoldDB" id="A0A378VJ77"/>
<proteinExistence type="predicted"/>
<dbReference type="Proteomes" id="UP000254193">
    <property type="component" value="Unassembled WGS sequence"/>
</dbReference>
<gene>
    <name evidence="1" type="ORF">NCTC10616_00470</name>
</gene>
<keyword evidence="1" id="KW-0560">Oxidoreductase</keyword>
<reference evidence="1 2" key="1">
    <citation type="submission" date="2018-06" db="EMBL/GenBank/DDBJ databases">
        <authorList>
            <consortium name="Pathogen Informatics"/>
            <person name="Doyle S."/>
        </authorList>
    </citation>
    <scope>NUCLEOTIDE SEQUENCE [LARGE SCALE GENOMIC DNA]</scope>
    <source>
        <strain evidence="1 2">NCTC10616</strain>
    </source>
</reference>
<dbReference type="GO" id="GO:0051213">
    <property type="term" value="F:dioxygenase activity"/>
    <property type="evidence" value="ECO:0007669"/>
    <property type="project" value="UniProtKB-KW"/>
</dbReference>
<evidence type="ECO:0000313" key="1">
    <source>
        <dbReference type="EMBL" id="SUA16824.1"/>
    </source>
</evidence>
<organism evidence="1 2">
    <name type="scientific">Neisseria lactamica</name>
    <dbReference type="NCBI Taxonomy" id="486"/>
    <lineage>
        <taxon>Bacteria</taxon>
        <taxon>Pseudomonadati</taxon>
        <taxon>Pseudomonadota</taxon>
        <taxon>Betaproteobacteria</taxon>
        <taxon>Neisseriales</taxon>
        <taxon>Neisseriaceae</taxon>
        <taxon>Neisseria</taxon>
    </lineage>
</organism>